<keyword evidence="9 16" id="KW-0430">Lectin</keyword>
<dbReference type="FunFam" id="3.90.550.10:FF:000021">
    <property type="entry name" value="Polypeptide N-acetylgalactosaminyltransferase"/>
    <property type="match status" value="1"/>
</dbReference>
<dbReference type="EnsemblMetazoa" id="tetur04g01520.1">
    <property type="protein sequence ID" value="tetur04g01520.1"/>
    <property type="gene ID" value="tetur04g01520"/>
</dbReference>
<dbReference type="STRING" id="32264.T1K1I5"/>
<dbReference type="GO" id="GO:0046872">
    <property type="term" value="F:metal ion binding"/>
    <property type="evidence" value="ECO:0007669"/>
    <property type="project" value="UniProtKB-KW"/>
</dbReference>
<evidence type="ECO:0000313" key="19">
    <source>
        <dbReference type="Proteomes" id="UP000015104"/>
    </source>
</evidence>
<accession>T1K1I5</accession>
<comment type="cofactor">
    <cofactor evidence="1 16">
        <name>Mn(2+)</name>
        <dbReference type="ChEBI" id="CHEBI:29035"/>
    </cofactor>
</comment>
<evidence type="ECO:0000256" key="9">
    <source>
        <dbReference type="ARBA" id="ARBA00022734"/>
    </source>
</evidence>
<dbReference type="Gene3D" id="3.90.550.10">
    <property type="entry name" value="Spore Coat Polysaccharide Biosynthesis Protein SpsA, Chain A"/>
    <property type="match status" value="1"/>
</dbReference>
<keyword evidence="13 16" id="KW-0472">Membrane</keyword>
<evidence type="ECO:0000256" key="15">
    <source>
        <dbReference type="ARBA" id="ARBA00023211"/>
    </source>
</evidence>
<evidence type="ECO:0000313" key="18">
    <source>
        <dbReference type="EnsemblMetazoa" id="tetur04g01520.1"/>
    </source>
</evidence>
<protein>
    <recommendedName>
        <fullName evidence="16">Polypeptide N-acetylgalactosaminyltransferase</fullName>
        <ecNumber evidence="16">2.4.1.-</ecNumber>
    </recommendedName>
    <alternativeName>
        <fullName evidence="16">Protein-UDP acetylgalactosaminyltransferase</fullName>
    </alternativeName>
</protein>
<dbReference type="Pfam" id="PF00652">
    <property type="entry name" value="Ricin_B_lectin"/>
    <property type="match status" value="1"/>
</dbReference>
<proteinExistence type="inferred from homology"/>
<keyword evidence="15 16" id="KW-0464">Manganese</keyword>
<dbReference type="EMBL" id="CAEY01001352">
    <property type="status" value="NOT_ANNOTATED_CDS"/>
    <property type="molecule type" value="Genomic_DNA"/>
</dbReference>
<feature type="transmembrane region" description="Helical" evidence="16">
    <location>
        <begin position="14"/>
        <end position="32"/>
    </location>
</feature>
<evidence type="ECO:0000256" key="10">
    <source>
        <dbReference type="ARBA" id="ARBA00022968"/>
    </source>
</evidence>
<evidence type="ECO:0000256" key="3">
    <source>
        <dbReference type="ARBA" id="ARBA00004922"/>
    </source>
</evidence>
<evidence type="ECO:0000256" key="14">
    <source>
        <dbReference type="ARBA" id="ARBA00023157"/>
    </source>
</evidence>
<evidence type="ECO:0000259" key="17">
    <source>
        <dbReference type="SMART" id="SM00458"/>
    </source>
</evidence>
<keyword evidence="12 16" id="KW-0333">Golgi apparatus</keyword>
<comment type="similarity">
    <text evidence="4 16">Belongs to the glycosyltransferase 2 family. GalNAc-T subfamily.</text>
</comment>
<name>T1K1I5_TETUR</name>
<dbReference type="InterPro" id="IPR001173">
    <property type="entry name" value="Glyco_trans_2-like"/>
</dbReference>
<evidence type="ECO:0000256" key="12">
    <source>
        <dbReference type="ARBA" id="ARBA00023034"/>
    </source>
</evidence>
<comment type="pathway">
    <text evidence="3 16">Protein modification; protein glycosylation.</text>
</comment>
<evidence type="ECO:0000256" key="13">
    <source>
        <dbReference type="ARBA" id="ARBA00023136"/>
    </source>
</evidence>
<dbReference type="KEGG" id="tut:107359921"/>
<keyword evidence="14 16" id="KW-1015">Disulfide bond</keyword>
<dbReference type="InterPro" id="IPR035992">
    <property type="entry name" value="Ricin_B-like_lectins"/>
</dbReference>
<dbReference type="HOGENOM" id="CLU_013477_0_1_1"/>
<dbReference type="Pfam" id="PF00535">
    <property type="entry name" value="Glycos_transf_2"/>
    <property type="match status" value="1"/>
</dbReference>
<dbReference type="GO" id="GO:0006493">
    <property type="term" value="P:protein O-linked glycosylation"/>
    <property type="evidence" value="ECO:0007669"/>
    <property type="project" value="UniProtKB-ARBA"/>
</dbReference>
<dbReference type="eggNOG" id="KOG3736">
    <property type="taxonomic scope" value="Eukaryota"/>
</dbReference>
<dbReference type="SUPFAM" id="SSF50370">
    <property type="entry name" value="Ricin B-like lectins"/>
    <property type="match status" value="1"/>
</dbReference>
<dbReference type="CDD" id="cd02510">
    <property type="entry name" value="pp-GalNAc-T"/>
    <property type="match status" value="1"/>
</dbReference>
<gene>
    <name evidence="18" type="primary">107359921</name>
</gene>
<evidence type="ECO:0000256" key="4">
    <source>
        <dbReference type="ARBA" id="ARBA00005680"/>
    </source>
</evidence>
<keyword evidence="7 16" id="KW-0812">Transmembrane</keyword>
<keyword evidence="5 16" id="KW-0328">Glycosyltransferase</keyword>
<dbReference type="GO" id="GO:0000139">
    <property type="term" value="C:Golgi membrane"/>
    <property type="evidence" value="ECO:0007669"/>
    <property type="project" value="UniProtKB-SubCell"/>
</dbReference>
<reference evidence="19" key="1">
    <citation type="submission" date="2011-08" db="EMBL/GenBank/DDBJ databases">
        <authorList>
            <person name="Rombauts S."/>
        </authorList>
    </citation>
    <scope>NUCLEOTIDE SEQUENCE</scope>
    <source>
        <strain evidence="19">London</strain>
    </source>
</reference>
<dbReference type="OMA" id="DLKFHPD"/>
<evidence type="ECO:0000256" key="11">
    <source>
        <dbReference type="ARBA" id="ARBA00022989"/>
    </source>
</evidence>
<feature type="domain" description="Ricin B lectin" evidence="17">
    <location>
        <begin position="462"/>
        <end position="605"/>
    </location>
</feature>
<dbReference type="SUPFAM" id="SSF53448">
    <property type="entry name" value="Nucleotide-diphospho-sugar transferases"/>
    <property type="match status" value="1"/>
</dbReference>
<evidence type="ECO:0000256" key="6">
    <source>
        <dbReference type="ARBA" id="ARBA00022679"/>
    </source>
</evidence>
<dbReference type="PANTHER" id="PTHR11675">
    <property type="entry name" value="N-ACETYLGALACTOSAMINYLTRANSFERASE"/>
    <property type="match status" value="1"/>
</dbReference>
<keyword evidence="10" id="KW-0735">Signal-anchor</keyword>
<comment type="subcellular location">
    <subcellularLocation>
        <location evidence="2 16">Golgi apparatus membrane</location>
        <topology evidence="2 16">Single-pass type II membrane protein</topology>
    </subcellularLocation>
</comment>
<dbReference type="Gene3D" id="2.80.10.50">
    <property type="match status" value="1"/>
</dbReference>
<evidence type="ECO:0000256" key="8">
    <source>
        <dbReference type="ARBA" id="ARBA00022723"/>
    </source>
</evidence>
<evidence type="ECO:0000256" key="2">
    <source>
        <dbReference type="ARBA" id="ARBA00004323"/>
    </source>
</evidence>
<dbReference type="InterPro" id="IPR045885">
    <property type="entry name" value="GalNAc-T"/>
</dbReference>
<dbReference type="EC" id="2.4.1.-" evidence="16"/>
<dbReference type="GO" id="GO:0004653">
    <property type="term" value="F:polypeptide N-acetylgalactosaminyltransferase activity"/>
    <property type="evidence" value="ECO:0007669"/>
    <property type="project" value="UniProtKB-ARBA"/>
</dbReference>
<dbReference type="InterPro" id="IPR029044">
    <property type="entry name" value="Nucleotide-diphossugar_trans"/>
</dbReference>
<evidence type="ECO:0000256" key="16">
    <source>
        <dbReference type="RuleBase" id="RU361242"/>
    </source>
</evidence>
<dbReference type="AlphaFoldDB" id="T1K1I5"/>
<dbReference type="GO" id="GO:0030246">
    <property type="term" value="F:carbohydrate binding"/>
    <property type="evidence" value="ECO:0007669"/>
    <property type="project" value="UniProtKB-KW"/>
</dbReference>
<dbReference type="Proteomes" id="UP000015104">
    <property type="component" value="Unassembled WGS sequence"/>
</dbReference>
<dbReference type="PANTHER" id="PTHR11675:SF43">
    <property type="entry name" value="POLYPEPTIDE N-ACETYLGALACTOSAMINYLTRANSFERASE 1"/>
    <property type="match status" value="1"/>
</dbReference>
<reference evidence="18" key="2">
    <citation type="submission" date="2015-06" db="UniProtKB">
        <authorList>
            <consortium name="EnsemblMetazoa"/>
        </authorList>
    </citation>
    <scope>IDENTIFICATION</scope>
</reference>
<dbReference type="UniPathway" id="UPA00378"/>
<evidence type="ECO:0000256" key="1">
    <source>
        <dbReference type="ARBA" id="ARBA00001936"/>
    </source>
</evidence>
<dbReference type="InterPro" id="IPR000772">
    <property type="entry name" value="Ricin_B_lectin"/>
</dbReference>
<dbReference type="PROSITE" id="PS50231">
    <property type="entry name" value="RICIN_B_LECTIN"/>
    <property type="match status" value="1"/>
</dbReference>
<sequence>MVTLKLRRRCRSDLIRLSFLLISAVFVIFLLSKSKTNDQDYMSDDIFGSSNGLDRNNEALIKSNPTVIKQLSAKEAELYHKLNPVIKGWGEDGKPVYITDPEEKTLAKKQFDKGAFDVYISDRISPNRSLPDPRPNECAEVSYDYSKLGTSSIVIIFTDEIWSALIRTIWSVWNRTPHRLLKEIILVDDASKQSELQDTLRNYCSYYFGDKVKLFRSDKRIGLIRARLMGAKAASGDVIVFLDSHCEATNGWLEPLMYTIAQNPKHVVCPVIDVISDKTLAYNFGTPYYFQIGSFTWSGHFTWMDLDEEKLLANPTKPVASPTMAGGLLAVNRNYFFSIGSYDEAMEIWGGENLEMSFRIWQCGGNLSIHPCSHVGHIFRDYHPYSFQGKDTHGINTLRTMLVWMDPAYQRYFFMHRPDMLKKNAGDLTARLELKEQLQCKSFKWYLDNVFEGRKFIYDQNADGWGTVRNRKSGLCLDTLNESEEKTYKLGLFPCEARPDDQYTNQFLTLTNDGELRREEVCATASEKDGYIKMEKCMIVDFATKKSRAAMVQEKKKQRWKHSKNGLIVNGAFGQCLSAKRLKSMSKIKLVDCNPYDPYQKWKFQTYASVYLT</sequence>
<dbReference type="SMART" id="SM00458">
    <property type="entry name" value="RICIN"/>
    <property type="match status" value="1"/>
</dbReference>
<keyword evidence="19" id="KW-1185">Reference proteome</keyword>
<keyword evidence="8" id="KW-0479">Metal-binding</keyword>
<organism evidence="18 19">
    <name type="scientific">Tetranychus urticae</name>
    <name type="common">Two-spotted spider mite</name>
    <dbReference type="NCBI Taxonomy" id="32264"/>
    <lineage>
        <taxon>Eukaryota</taxon>
        <taxon>Metazoa</taxon>
        <taxon>Ecdysozoa</taxon>
        <taxon>Arthropoda</taxon>
        <taxon>Chelicerata</taxon>
        <taxon>Arachnida</taxon>
        <taxon>Acari</taxon>
        <taxon>Acariformes</taxon>
        <taxon>Trombidiformes</taxon>
        <taxon>Prostigmata</taxon>
        <taxon>Eleutherengona</taxon>
        <taxon>Raphignathae</taxon>
        <taxon>Tetranychoidea</taxon>
        <taxon>Tetranychidae</taxon>
        <taxon>Tetranychus</taxon>
    </lineage>
</organism>
<dbReference type="OrthoDB" id="416652at2759"/>
<keyword evidence="6 16" id="KW-0808">Transferase</keyword>
<evidence type="ECO:0000256" key="5">
    <source>
        <dbReference type="ARBA" id="ARBA00022676"/>
    </source>
</evidence>
<evidence type="ECO:0000256" key="7">
    <source>
        <dbReference type="ARBA" id="ARBA00022692"/>
    </source>
</evidence>
<keyword evidence="11 16" id="KW-1133">Transmembrane helix</keyword>